<name>A0A0M9EMJ8_FUSLA</name>
<evidence type="ECO:0000256" key="5">
    <source>
        <dbReference type="PROSITE-ProRule" id="PRU00108"/>
    </source>
</evidence>
<dbReference type="SUPFAM" id="SSF46689">
    <property type="entry name" value="Homeodomain-like"/>
    <property type="match status" value="1"/>
</dbReference>
<keyword evidence="4" id="KW-0863">Zinc-finger</keyword>
<evidence type="ECO:0000313" key="10">
    <source>
        <dbReference type="Proteomes" id="UP000037904"/>
    </source>
</evidence>
<dbReference type="InterPro" id="IPR008422">
    <property type="entry name" value="KN_HD"/>
</dbReference>
<feature type="region of interest" description="Disordered" evidence="6">
    <location>
        <begin position="336"/>
        <end position="415"/>
    </location>
</feature>
<dbReference type="GO" id="GO:0006355">
    <property type="term" value="P:regulation of DNA-templated transcription"/>
    <property type="evidence" value="ECO:0007669"/>
    <property type="project" value="InterPro"/>
</dbReference>
<accession>A0A0M9EMJ8</accession>
<dbReference type="SMART" id="SM00355">
    <property type="entry name" value="ZnF_C2H2"/>
    <property type="match status" value="3"/>
</dbReference>
<gene>
    <name evidence="9" type="ORF">FLAG1_11124</name>
</gene>
<dbReference type="InterPro" id="IPR050224">
    <property type="entry name" value="TALE_homeobox"/>
</dbReference>
<dbReference type="InterPro" id="IPR013087">
    <property type="entry name" value="Znf_C2H2_type"/>
</dbReference>
<feature type="compositionally biased region" description="Basic residues" evidence="6">
    <location>
        <begin position="400"/>
        <end position="411"/>
    </location>
</feature>
<evidence type="ECO:0000256" key="6">
    <source>
        <dbReference type="SAM" id="MobiDB-lite"/>
    </source>
</evidence>
<feature type="compositionally biased region" description="Low complexity" evidence="6">
    <location>
        <begin position="362"/>
        <end position="377"/>
    </location>
</feature>
<proteinExistence type="predicted"/>
<keyword evidence="2 5" id="KW-0371">Homeobox</keyword>
<evidence type="ECO:0000256" key="1">
    <source>
        <dbReference type="ARBA" id="ARBA00023125"/>
    </source>
</evidence>
<comment type="caution">
    <text evidence="9">The sequence shown here is derived from an EMBL/GenBank/DDBJ whole genome shotgun (WGS) entry which is preliminary data.</text>
</comment>
<comment type="subcellular location">
    <subcellularLocation>
        <location evidence="5">Nucleus</location>
    </subcellularLocation>
</comment>
<keyword evidence="3 5" id="KW-0539">Nucleus</keyword>
<keyword evidence="1 5" id="KW-0238">DNA-binding</keyword>
<dbReference type="GO" id="GO:0005634">
    <property type="term" value="C:nucleus"/>
    <property type="evidence" value="ECO:0007669"/>
    <property type="project" value="UniProtKB-SubCell"/>
</dbReference>
<reference evidence="9 10" key="1">
    <citation type="submission" date="2015-04" db="EMBL/GenBank/DDBJ databases">
        <title>The draft genome sequence of Fusarium langsethiae, a T-2/HT-2 mycotoxin producer.</title>
        <authorList>
            <person name="Lysoe E."/>
            <person name="Divon H.H."/>
            <person name="Terzi V."/>
            <person name="Orru L."/>
            <person name="Lamontanara A."/>
            <person name="Kolseth A.-K."/>
            <person name="Frandsen R.J."/>
            <person name="Nielsen K."/>
            <person name="Thrane U."/>
        </authorList>
    </citation>
    <scope>NUCLEOTIDE SEQUENCE [LARGE SCALE GENOMIC DNA]</scope>
    <source>
        <strain evidence="9 10">Fl201059</strain>
    </source>
</reference>
<keyword evidence="10" id="KW-1185">Reference proteome</keyword>
<dbReference type="Gene3D" id="1.10.10.60">
    <property type="entry name" value="Homeodomain-like"/>
    <property type="match status" value="1"/>
</dbReference>
<dbReference type="EMBL" id="JXCE01000745">
    <property type="protein sequence ID" value="KPA36128.1"/>
    <property type="molecule type" value="Genomic_DNA"/>
</dbReference>
<dbReference type="Pfam" id="PF05920">
    <property type="entry name" value="Homeobox_KN"/>
    <property type="match status" value="1"/>
</dbReference>
<protein>
    <submittedName>
        <fullName evidence="9">C2h2 type zinc finger containing protein</fullName>
    </submittedName>
</protein>
<dbReference type="Proteomes" id="UP000037904">
    <property type="component" value="Unassembled WGS sequence"/>
</dbReference>
<dbReference type="InterPro" id="IPR001356">
    <property type="entry name" value="HD"/>
</dbReference>
<dbReference type="InterPro" id="IPR009057">
    <property type="entry name" value="Homeodomain-like_sf"/>
</dbReference>
<dbReference type="SMART" id="SM00389">
    <property type="entry name" value="HOX"/>
    <property type="match status" value="1"/>
</dbReference>
<dbReference type="GO" id="GO:0003677">
    <property type="term" value="F:DNA binding"/>
    <property type="evidence" value="ECO:0007669"/>
    <property type="project" value="UniProtKB-UniRule"/>
</dbReference>
<dbReference type="PROSITE" id="PS50157">
    <property type="entry name" value="ZINC_FINGER_C2H2_2"/>
    <property type="match status" value="1"/>
</dbReference>
<dbReference type="GO" id="GO:0008270">
    <property type="term" value="F:zinc ion binding"/>
    <property type="evidence" value="ECO:0007669"/>
    <property type="project" value="UniProtKB-KW"/>
</dbReference>
<feature type="region of interest" description="Disordered" evidence="6">
    <location>
        <begin position="263"/>
        <end position="318"/>
    </location>
</feature>
<dbReference type="OrthoDB" id="10056939at2759"/>
<organism evidence="9 10">
    <name type="scientific">Fusarium langsethiae</name>
    <dbReference type="NCBI Taxonomy" id="179993"/>
    <lineage>
        <taxon>Eukaryota</taxon>
        <taxon>Fungi</taxon>
        <taxon>Dikarya</taxon>
        <taxon>Ascomycota</taxon>
        <taxon>Pezizomycotina</taxon>
        <taxon>Sordariomycetes</taxon>
        <taxon>Hypocreomycetidae</taxon>
        <taxon>Hypocreales</taxon>
        <taxon>Nectriaceae</taxon>
        <taxon>Fusarium</taxon>
    </lineage>
</organism>
<evidence type="ECO:0000256" key="3">
    <source>
        <dbReference type="ARBA" id="ARBA00023242"/>
    </source>
</evidence>
<evidence type="ECO:0000313" key="9">
    <source>
        <dbReference type="EMBL" id="KPA36128.1"/>
    </source>
</evidence>
<dbReference type="PROSITE" id="PS00028">
    <property type="entry name" value="ZINC_FINGER_C2H2_1"/>
    <property type="match status" value="1"/>
</dbReference>
<dbReference type="AlphaFoldDB" id="A0A0M9EMJ8"/>
<feature type="DNA-binding region" description="Homeobox" evidence="5">
    <location>
        <begin position="213"/>
        <end position="275"/>
    </location>
</feature>
<evidence type="ECO:0000259" key="8">
    <source>
        <dbReference type="PROSITE" id="PS50157"/>
    </source>
</evidence>
<dbReference type="CDD" id="cd00086">
    <property type="entry name" value="homeodomain"/>
    <property type="match status" value="1"/>
</dbReference>
<evidence type="ECO:0000256" key="4">
    <source>
        <dbReference type="PROSITE-ProRule" id="PRU00042"/>
    </source>
</evidence>
<sequence length="911" mass="102829">MDEQHLEQDCADYLTAKTTEYPLTYGTTESPASPDLDSFFAGLHDNGFDFLDLSRVDDQPSRRSFLGTDTSSFDTASSLTGLSLFPTGTTPLPPPYNNTYQTMPALRRVQDSIEERDCQESADGSNRGYHISCTNVDSHFSLRLALDYDLESGLETIIDTNSHQSPTPPFNNVSSITHLSSQIAEPSQAFSTTATTVDNVASAALERHNTGIPSKAGTRFSRESVQILKTWLLVNKDHPYPTEDEKLMLQLQTGLTKTQVSNWLTNARRRKAQQKTSTPPHTDRSASINIPHRPGTPAFEGNMHDMDPLTRWVDSPPESEPVSAIAIARAIAADRRNSCGPDRPSYLERLSGSSRGSHYDLSSASSAGTSSETSYASVGSQTSDDFFGASASRRKEQSYRRRRRRPARRRERYLSASSSLKPYQCTFCAGTFRTKHDWQRHEKSLHLSLEKWTCTAHGPRVVNPRTKHICCVFCGKVDPDDAHIETHNHTTCNVRSLEEKSFYRKDHLNQHLKLVHNVQFLDWSMNDWKLTNIGVRSRCGFCGIEMASWPIRIEHLAEHFKGGNTISDWKGDWGFEPSILNMLENAIPPYLIEMERISPFPFVASCAPSDSPRTAYELITLELDYYIVNYQAEMSDLPTSEDLQLEGCRIIYASEVLSKKGISGESSWLRDLLMFSKDIARQAQFAALRRDVENKLCVLKINGKDNLFEQCPFELQLLDFARDRASLNIPITDKDLQQEACSIISRAEKISAASSTLIIGFFVRLAMSSTSWLSDFCHRASLPRSPGLSDPPYSDSVAIMTRENPPWQLSPINQSRSTRSPRAFEALMKNTFFLNDANCYRRLAQELTRFVWSSMSRNNPNRHVPTDAEIQHQARWILFDCDDPWNQTAADNEEWLQRFKKDVGILNSGVD</sequence>
<keyword evidence="4" id="KW-0479">Metal-binding</keyword>
<evidence type="ECO:0000259" key="7">
    <source>
        <dbReference type="PROSITE" id="PS50071"/>
    </source>
</evidence>
<evidence type="ECO:0000256" key="2">
    <source>
        <dbReference type="ARBA" id="ARBA00023155"/>
    </source>
</evidence>
<dbReference type="PANTHER" id="PTHR11850">
    <property type="entry name" value="HOMEOBOX PROTEIN TRANSCRIPTION FACTORS"/>
    <property type="match status" value="1"/>
</dbReference>
<feature type="domain" description="C2H2-type" evidence="8">
    <location>
        <begin position="423"/>
        <end position="451"/>
    </location>
</feature>
<dbReference type="PROSITE" id="PS50071">
    <property type="entry name" value="HOMEOBOX_2"/>
    <property type="match status" value="1"/>
</dbReference>
<feature type="domain" description="Homeobox" evidence="7">
    <location>
        <begin position="211"/>
        <end position="274"/>
    </location>
</feature>
<feature type="compositionally biased region" description="Polar residues" evidence="6">
    <location>
        <begin position="274"/>
        <end position="288"/>
    </location>
</feature>
<keyword evidence="4" id="KW-0862">Zinc</keyword>